<feature type="region of interest" description="Disordered" evidence="1">
    <location>
        <begin position="1"/>
        <end position="23"/>
    </location>
</feature>
<name>A0A8H3PCR5_9LECA</name>
<protein>
    <submittedName>
        <fullName evidence="2">Uncharacterized protein</fullName>
    </submittedName>
</protein>
<accession>A0A8H3PCR5</accession>
<comment type="caution">
    <text evidence="2">The sequence shown here is derived from an EMBL/GenBank/DDBJ whole genome shotgun (WGS) entry which is preliminary data.</text>
</comment>
<dbReference type="EMBL" id="CAJPDS010000114">
    <property type="protein sequence ID" value="CAF9938506.1"/>
    <property type="molecule type" value="Genomic_DNA"/>
</dbReference>
<proteinExistence type="predicted"/>
<reference evidence="2" key="1">
    <citation type="submission" date="2021-03" db="EMBL/GenBank/DDBJ databases">
        <authorList>
            <person name="Tagirdzhanova G."/>
        </authorList>
    </citation>
    <scope>NUCLEOTIDE SEQUENCE</scope>
</reference>
<sequence length="246" mass="27803">MGNKMSKFTSSSEPGLDSTNIASSNEIPPFYRLTERNPSKTLRKVYAMYQPLNALFRIPIPGTLHWGVNVVSDEELAEDDPGYVWELAQEKGKITINVSSWTGAAKMRKELLGSTNLTDRKICDHASDVLRSMNTNELNILDQATRAYLIPVRLAHQLNHEDPKAYDPLIQNCQEFAKRLKERICIQKTTEPDKRKRRVIKKTGRFLKLIFVGSGKGFKKVGTGIFKRALISSLSNTQFIQPPPGR</sequence>
<evidence type="ECO:0000313" key="2">
    <source>
        <dbReference type="EMBL" id="CAF9938506.1"/>
    </source>
</evidence>
<gene>
    <name evidence="2" type="ORF">HETSPECPRED_001097</name>
</gene>
<dbReference type="Proteomes" id="UP000664521">
    <property type="component" value="Unassembled WGS sequence"/>
</dbReference>
<dbReference type="OrthoDB" id="5409550at2759"/>
<keyword evidence="3" id="KW-1185">Reference proteome</keyword>
<organism evidence="2 3">
    <name type="scientific">Heterodermia speciosa</name>
    <dbReference type="NCBI Taxonomy" id="116794"/>
    <lineage>
        <taxon>Eukaryota</taxon>
        <taxon>Fungi</taxon>
        <taxon>Dikarya</taxon>
        <taxon>Ascomycota</taxon>
        <taxon>Pezizomycotina</taxon>
        <taxon>Lecanoromycetes</taxon>
        <taxon>OSLEUM clade</taxon>
        <taxon>Lecanoromycetidae</taxon>
        <taxon>Caliciales</taxon>
        <taxon>Physciaceae</taxon>
        <taxon>Heterodermia</taxon>
    </lineage>
</organism>
<evidence type="ECO:0000256" key="1">
    <source>
        <dbReference type="SAM" id="MobiDB-lite"/>
    </source>
</evidence>
<evidence type="ECO:0000313" key="3">
    <source>
        <dbReference type="Proteomes" id="UP000664521"/>
    </source>
</evidence>
<dbReference type="AlphaFoldDB" id="A0A8H3PCR5"/>